<dbReference type="EMBL" id="CP013970">
    <property type="protein sequence ID" value="AXF76298.1"/>
    <property type="molecule type" value="Genomic_DNA"/>
</dbReference>
<evidence type="ECO:0000313" key="2">
    <source>
        <dbReference type="Proteomes" id="UP000264980"/>
    </source>
</evidence>
<gene>
    <name evidence="1" type="ORF">AV903_09965</name>
</gene>
<reference evidence="1 2" key="1">
    <citation type="submission" date="2016-01" db="EMBL/GenBank/DDBJ databases">
        <authorList>
            <person name="Oliw E.H."/>
        </authorList>
    </citation>
    <scope>NUCLEOTIDE SEQUENCE [LARGE SCALE GENOMIC DNA]</scope>
    <source>
        <strain evidence="1 2">MDcuke</strain>
    </source>
</reference>
<protein>
    <submittedName>
        <fullName evidence="1">Uncharacterized protein</fullName>
    </submittedName>
</protein>
<dbReference type="RefSeq" id="WP_233480459.1">
    <property type="nucleotide sequence ID" value="NZ_CP013970.1"/>
</dbReference>
<sequence>MAKAISIVELAGTGLRAKAQPDGRLRGQGLACLPVLNAVLMLLVSERQGCNSSLSVNRRSRRRLSGCGGVGSGNYV</sequence>
<accession>A0A345CS81</accession>
<dbReference type="AlphaFoldDB" id="A0A345CS81"/>
<proteinExistence type="predicted"/>
<organism evidence="1 2">
    <name type="scientific">Erwinia tracheiphila</name>
    <dbReference type="NCBI Taxonomy" id="65700"/>
    <lineage>
        <taxon>Bacteria</taxon>
        <taxon>Pseudomonadati</taxon>
        <taxon>Pseudomonadota</taxon>
        <taxon>Gammaproteobacteria</taxon>
        <taxon>Enterobacterales</taxon>
        <taxon>Erwiniaceae</taxon>
        <taxon>Erwinia</taxon>
    </lineage>
</organism>
<dbReference type="Proteomes" id="UP000264980">
    <property type="component" value="Chromosome"/>
</dbReference>
<name>A0A345CS81_9GAMM</name>
<evidence type="ECO:0000313" key="1">
    <source>
        <dbReference type="EMBL" id="AXF76298.1"/>
    </source>
</evidence>